<evidence type="ECO:0000313" key="2">
    <source>
        <dbReference type="EMBL" id="XAG22378.1"/>
    </source>
</evidence>
<accession>A0AAU6SQV0</accession>
<organism evidence="2">
    <name type="scientific">bacterium 19PA01SH03</name>
    <dbReference type="NCBI Taxonomy" id="2920705"/>
    <lineage>
        <taxon>Bacteria</taxon>
    </lineage>
</organism>
<feature type="transmembrane region" description="Helical" evidence="1">
    <location>
        <begin position="12"/>
        <end position="33"/>
    </location>
</feature>
<evidence type="ECO:0000256" key="1">
    <source>
        <dbReference type="SAM" id="Phobius"/>
    </source>
</evidence>
<dbReference type="Pfam" id="PF23858">
    <property type="entry name" value="DUF7220"/>
    <property type="match status" value="1"/>
</dbReference>
<dbReference type="InterPro" id="IPR055644">
    <property type="entry name" value="DUF7220"/>
</dbReference>
<keyword evidence="1" id="KW-0472">Membrane</keyword>
<keyword evidence="1" id="KW-1133">Transmembrane helix</keyword>
<gene>
    <name evidence="2" type="ORF">MRN70_06150</name>
</gene>
<keyword evidence="1" id="KW-0812">Transmembrane</keyword>
<dbReference type="EMBL" id="CP095338">
    <property type="protein sequence ID" value="XAG22378.1"/>
    <property type="molecule type" value="Genomic_DNA"/>
</dbReference>
<sequence length="79" mass="9336">MQSKKHSFIESVTNVLVGYWVSVLSQLLIFPLFGVHLRIEENLLISFYFTLISIGRSYSIRRLFNRKQSRNPIMDMEVK</sequence>
<dbReference type="AlphaFoldDB" id="A0AAU6SQV0"/>
<feature type="transmembrane region" description="Helical" evidence="1">
    <location>
        <begin position="45"/>
        <end position="64"/>
    </location>
</feature>
<proteinExistence type="predicted"/>
<protein>
    <submittedName>
        <fullName evidence="2">Uncharacterized protein</fullName>
    </submittedName>
</protein>
<reference evidence="2" key="1">
    <citation type="submission" date="2022-03" db="EMBL/GenBank/DDBJ databases">
        <title>Sea Food Isolates.</title>
        <authorList>
            <person name="Li c."/>
        </authorList>
    </citation>
    <scope>NUCLEOTIDE SEQUENCE</scope>
    <source>
        <strain evidence="2">19PA01SH03</strain>
    </source>
</reference>
<name>A0AAU6SQV0_UNCXX</name>